<reference evidence="1 2" key="2">
    <citation type="submission" date="2018-03" db="EMBL/GenBank/DDBJ databases">
        <authorList>
            <person name="Keele B.F."/>
        </authorList>
    </citation>
    <scope>NUCLEOTIDE SEQUENCE [LARGE SCALE GENOMIC DNA]</scope>
    <source>
        <strain evidence="1 2">CCALA 016</strain>
    </source>
</reference>
<gene>
    <name evidence="1" type="ORF">C7H19_24605</name>
</gene>
<proteinExistence type="predicted"/>
<dbReference type="AlphaFoldDB" id="A0A2T1LQL5"/>
<evidence type="ECO:0000313" key="1">
    <source>
        <dbReference type="EMBL" id="PSF28554.1"/>
    </source>
</evidence>
<name>A0A2T1LQL5_9CHRO</name>
<organism evidence="1 2">
    <name type="scientific">Aphanothece hegewaldii CCALA 016</name>
    <dbReference type="NCBI Taxonomy" id="2107694"/>
    <lineage>
        <taxon>Bacteria</taxon>
        <taxon>Bacillati</taxon>
        <taxon>Cyanobacteriota</taxon>
        <taxon>Cyanophyceae</taxon>
        <taxon>Oscillatoriophycideae</taxon>
        <taxon>Chroococcales</taxon>
        <taxon>Aphanothecaceae</taxon>
        <taxon>Aphanothece</taxon>
    </lineage>
</organism>
<evidence type="ECO:0000313" key="2">
    <source>
        <dbReference type="Proteomes" id="UP000239001"/>
    </source>
</evidence>
<keyword evidence="2" id="KW-1185">Reference proteome</keyword>
<sequence>MSYEIMREIAEEEYFRAEADAALYEEAERVTELHNQGESDGRRLKAPQHPEHWIYWDGYCQGVKQFWYKRLKLTTTNEI</sequence>
<comment type="caution">
    <text evidence="1">The sequence shown here is derived from an EMBL/GenBank/DDBJ whole genome shotgun (WGS) entry which is preliminary data.</text>
</comment>
<accession>A0A2T1LQL5</accession>
<protein>
    <submittedName>
        <fullName evidence="1">Uncharacterized protein</fullName>
    </submittedName>
</protein>
<dbReference type="Proteomes" id="UP000239001">
    <property type="component" value="Unassembled WGS sequence"/>
</dbReference>
<dbReference type="EMBL" id="PXOH01000072">
    <property type="protein sequence ID" value="PSF28554.1"/>
    <property type="molecule type" value="Genomic_DNA"/>
</dbReference>
<reference evidence="1 2" key="1">
    <citation type="submission" date="2018-03" db="EMBL/GenBank/DDBJ databases">
        <title>The ancient ancestry and fast evolution of plastids.</title>
        <authorList>
            <person name="Moore K.R."/>
            <person name="Magnabosco C."/>
            <person name="Momper L."/>
            <person name="Gold D.A."/>
            <person name="Bosak T."/>
            <person name="Fournier G.P."/>
        </authorList>
    </citation>
    <scope>NUCLEOTIDE SEQUENCE [LARGE SCALE GENOMIC DNA]</scope>
    <source>
        <strain evidence="1 2">CCALA 016</strain>
    </source>
</reference>